<dbReference type="EC" id="2.7.7.65" evidence="1"/>
<dbReference type="PANTHER" id="PTHR45138:SF23">
    <property type="entry name" value="SIGNALING PROTEIN"/>
    <property type="match status" value="1"/>
</dbReference>
<keyword evidence="1" id="KW-0548">Nucleotidyltransferase</keyword>
<dbReference type="InterPro" id="IPR000160">
    <property type="entry name" value="GGDEF_dom"/>
</dbReference>
<dbReference type="GO" id="GO:0005886">
    <property type="term" value="C:plasma membrane"/>
    <property type="evidence" value="ECO:0007669"/>
    <property type="project" value="TreeGrafter"/>
</dbReference>
<protein>
    <submittedName>
        <fullName evidence="1">Putative diguanylate cyclase YcdT</fullName>
        <ecNumber evidence="1">2.7.7.65</ecNumber>
    </submittedName>
</protein>
<dbReference type="InterPro" id="IPR043128">
    <property type="entry name" value="Rev_trsase/Diguanyl_cyclase"/>
</dbReference>
<dbReference type="GO" id="GO:1902201">
    <property type="term" value="P:negative regulation of bacterial-type flagellum-dependent cell motility"/>
    <property type="evidence" value="ECO:0007669"/>
    <property type="project" value="TreeGrafter"/>
</dbReference>
<keyword evidence="1" id="KW-0808">Transferase</keyword>
<dbReference type="NCBIfam" id="TIGR00254">
    <property type="entry name" value="GGDEF"/>
    <property type="match status" value="1"/>
</dbReference>
<dbReference type="EMBL" id="CACRSQ010000003">
    <property type="protein sequence ID" value="VYS98904.1"/>
    <property type="molecule type" value="Genomic_DNA"/>
</dbReference>
<dbReference type="CDD" id="cd01949">
    <property type="entry name" value="GGDEF"/>
    <property type="match status" value="1"/>
</dbReference>
<proteinExistence type="predicted"/>
<dbReference type="RefSeq" id="WP_006566842.1">
    <property type="nucleotide sequence ID" value="NZ_CACRSQ010000003.1"/>
</dbReference>
<dbReference type="SUPFAM" id="SSF55073">
    <property type="entry name" value="Nucleotide cyclase"/>
    <property type="match status" value="1"/>
</dbReference>
<dbReference type="AlphaFoldDB" id="A0A6N2T0C5"/>
<dbReference type="InterPro" id="IPR050469">
    <property type="entry name" value="Diguanylate_Cyclase"/>
</dbReference>
<dbReference type="InterPro" id="IPR029787">
    <property type="entry name" value="Nucleotide_cyclase"/>
</dbReference>
<name>A0A6N2T0C5_9FIRM</name>
<gene>
    <name evidence="1" type="primary">ycdT_1</name>
    <name evidence="1" type="ORF">ACLFYP115_01208</name>
</gene>
<dbReference type="Gene3D" id="3.30.70.270">
    <property type="match status" value="1"/>
</dbReference>
<dbReference type="SMART" id="SM00267">
    <property type="entry name" value="GGDEF"/>
    <property type="match status" value="1"/>
</dbReference>
<accession>A0A6N2T0C5</accession>
<dbReference type="GO" id="GO:0043709">
    <property type="term" value="P:cell adhesion involved in single-species biofilm formation"/>
    <property type="evidence" value="ECO:0007669"/>
    <property type="project" value="TreeGrafter"/>
</dbReference>
<sequence length="401" mass="46180">MIQTELFLLLIGVSAAQEILRVKAMESVGYLWKEHKSALIFCGAASLVWSGVTVLSEVPVYLSLLLYFLLWYLPYLRVHINGKMIQTFSMIGYLHLSSFYLMFLGAASIGRGSVRNINLQSSVKASGYLTAKIVLCIFYIIWIRYFSGKNVKEEHTDYKKSKIFLLFLWSCLVYEMIDSILASFFSDNVFVPALMISGNALILLLTFLFMRHNYLIVREQYLEERYRKMEEAKARKLLREEQMTRMAKTDSLTGAYVRGYGIELLKSFLKQNKLLTAVYMDLDGLKEINDSKGHSVGDVYLKTFAEEMKKNLKKDELLIRIGGDEFLAVFPGIGSEETKDKMEKIRKEMEHPEKDRLPIHFSFGAVSGQKTPEELIKEADQAMYSDKHNRKEERDTVCPNN</sequence>
<organism evidence="1">
    <name type="scientific">Anaerostipes caccae</name>
    <dbReference type="NCBI Taxonomy" id="105841"/>
    <lineage>
        <taxon>Bacteria</taxon>
        <taxon>Bacillati</taxon>
        <taxon>Bacillota</taxon>
        <taxon>Clostridia</taxon>
        <taxon>Lachnospirales</taxon>
        <taxon>Lachnospiraceae</taxon>
        <taxon>Anaerostipes</taxon>
    </lineage>
</organism>
<dbReference type="PROSITE" id="PS50887">
    <property type="entry name" value="GGDEF"/>
    <property type="match status" value="1"/>
</dbReference>
<reference evidence="1" key="1">
    <citation type="submission" date="2019-11" db="EMBL/GenBank/DDBJ databases">
        <authorList>
            <person name="Feng L."/>
        </authorList>
    </citation>
    <scope>NUCLEOTIDE SEQUENCE</scope>
    <source>
        <strain evidence="1">AcaccaeLFYP115</strain>
    </source>
</reference>
<evidence type="ECO:0000313" key="1">
    <source>
        <dbReference type="EMBL" id="VYS98904.1"/>
    </source>
</evidence>
<dbReference type="PANTHER" id="PTHR45138">
    <property type="entry name" value="REGULATORY COMPONENTS OF SENSORY TRANSDUCTION SYSTEM"/>
    <property type="match status" value="1"/>
</dbReference>
<dbReference type="Pfam" id="PF00990">
    <property type="entry name" value="GGDEF"/>
    <property type="match status" value="1"/>
</dbReference>
<dbReference type="GO" id="GO:0052621">
    <property type="term" value="F:diguanylate cyclase activity"/>
    <property type="evidence" value="ECO:0007669"/>
    <property type="project" value="UniProtKB-EC"/>
</dbReference>